<evidence type="ECO:0000256" key="1">
    <source>
        <dbReference type="SAM" id="MobiDB-lite"/>
    </source>
</evidence>
<dbReference type="Proteomes" id="UP000601361">
    <property type="component" value="Unassembled WGS sequence"/>
</dbReference>
<gene>
    <name evidence="2" type="ORF">GCM10011378_25890</name>
</gene>
<organism evidence="2 3">
    <name type="scientific">Hymenobacter glacieicola</name>
    <dbReference type="NCBI Taxonomy" id="1562124"/>
    <lineage>
        <taxon>Bacteria</taxon>
        <taxon>Pseudomonadati</taxon>
        <taxon>Bacteroidota</taxon>
        <taxon>Cytophagia</taxon>
        <taxon>Cytophagales</taxon>
        <taxon>Hymenobacteraceae</taxon>
        <taxon>Hymenobacter</taxon>
    </lineage>
</organism>
<sequence length="202" mass="21096">MGNNNSALARQLSGANVSTQTQSGTDHVAEVFQSGSEGNTATQTQSGSFQKGYITQLGSGNTATQNQRGFQDRATITQLGLGNTATQAQGGNPTGSWYSVASIEQIGNSNIASQTQQHDYQNATIEQSGNGSTAIQNQSGVDFVEPGNRAYIDQDDMGGHFARQTQVGIGNQAATYQGMSGNSSDVMQSGNNNVSVVKQNHP</sequence>
<evidence type="ECO:0000313" key="3">
    <source>
        <dbReference type="Proteomes" id="UP000601361"/>
    </source>
</evidence>
<evidence type="ECO:0008006" key="4">
    <source>
        <dbReference type="Google" id="ProtNLM"/>
    </source>
</evidence>
<name>A0ABQ1WWQ3_9BACT</name>
<reference evidence="3" key="1">
    <citation type="journal article" date="2019" name="Int. J. Syst. Evol. Microbiol.">
        <title>The Global Catalogue of Microorganisms (GCM) 10K type strain sequencing project: providing services to taxonomists for standard genome sequencing and annotation.</title>
        <authorList>
            <consortium name="The Broad Institute Genomics Platform"/>
            <consortium name="The Broad Institute Genome Sequencing Center for Infectious Disease"/>
            <person name="Wu L."/>
            <person name="Ma J."/>
        </authorList>
    </citation>
    <scope>NUCLEOTIDE SEQUENCE [LARGE SCALE GENOMIC DNA]</scope>
    <source>
        <strain evidence="3">CGMCC 1.12990</strain>
    </source>
</reference>
<protein>
    <recommendedName>
        <fullName evidence="4">Curlin-associated protein</fullName>
    </recommendedName>
</protein>
<feature type="region of interest" description="Disordered" evidence="1">
    <location>
        <begin position="179"/>
        <end position="202"/>
    </location>
</feature>
<accession>A0ABQ1WWQ3</accession>
<dbReference type="EMBL" id="BMGS01000006">
    <property type="protein sequence ID" value="GGG48574.1"/>
    <property type="molecule type" value="Genomic_DNA"/>
</dbReference>
<proteinExistence type="predicted"/>
<keyword evidence="3" id="KW-1185">Reference proteome</keyword>
<feature type="region of interest" description="Disordered" evidence="1">
    <location>
        <begin position="1"/>
        <end position="24"/>
    </location>
</feature>
<evidence type="ECO:0000313" key="2">
    <source>
        <dbReference type="EMBL" id="GGG48574.1"/>
    </source>
</evidence>
<comment type="caution">
    <text evidence="2">The sequence shown here is derived from an EMBL/GenBank/DDBJ whole genome shotgun (WGS) entry which is preliminary data.</text>
</comment>